<dbReference type="AlphaFoldDB" id="A0A5B9WB30"/>
<sequence length="99" mass="11737">MSEFWLLDRIRARVFVVELPGMTRRREHFLIKSCWRMARNARKAGVPFGAVWAHISQVVERTMQRMRTEQERETFVAIMQRLRDELGRECGVATMRKAG</sequence>
<proteinExistence type="predicted"/>
<dbReference type="EMBL" id="CP042997">
    <property type="protein sequence ID" value="QEH37459.1"/>
    <property type="molecule type" value="Genomic_DNA"/>
</dbReference>
<evidence type="ECO:0000313" key="2">
    <source>
        <dbReference type="Proteomes" id="UP000324233"/>
    </source>
</evidence>
<accession>A0A5B9WB30</accession>
<protein>
    <submittedName>
        <fullName evidence="1">Uncharacterized protein</fullName>
    </submittedName>
</protein>
<reference evidence="1 2" key="1">
    <citation type="submission" date="2019-08" db="EMBL/GenBank/DDBJ databases">
        <title>Deep-cultivation of Planctomycetes and their phenomic and genomic characterization uncovers novel biology.</title>
        <authorList>
            <person name="Wiegand S."/>
            <person name="Jogler M."/>
            <person name="Boedeker C."/>
            <person name="Pinto D."/>
            <person name="Vollmers J."/>
            <person name="Rivas-Marin E."/>
            <person name="Kohn T."/>
            <person name="Peeters S.H."/>
            <person name="Heuer A."/>
            <person name="Rast P."/>
            <person name="Oberbeckmann S."/>
            <person name="Bunk B."/>
            <person name="Jeske O."/>
            <person name="Meyerdierks A."/>
            <person name="Storesund J.E."/>
            <person name="Kallscheuer N."/>
            <person name="Luecker S."/>
            <person name="Lage O.M."/>
            <person name="Pohl T."/>
            <person name="Merkel B.J."/>
            <person name="Hornburger P."/>
            <person name="Mueller R.-W."/>
            <person name="Bruemmer F."/>
            <person name="Labrenz M."/>
            <person name="Spormann A.M."/>
            <person name="Op den Camp H."/>
            <person name="Overmann J."/>
            <person name="Amann R."/>
            <person name="Jetten M.S.M."/>
            <person name="Mascher T."/>
            <person name="Medema M.H."/>
            <person name="Devos D.P."/>
            <person name="Kaster A.-K."/>
            <person name="Ovreas L."/>
            <person name="Rohde M."/>
            <person name="Galperin M.Y."/>
            <person name="Jogler C."/>
        </authorList>
    </citation>
    <scope>NUCLEOTIDE SEQUENCE [LARGE SCALE GENOMIC DNA]</scope>
    <source>
        <strain evidence="1 2">OJF2</strain>
    </source>
</reference>
<name>A0A5B9WB30_9BACT</name>
<evidence type="ECO:0000313" key="1">
    <source>
        <dbReference type="EMBL" id="QEH37459.1"/>
    </source>
</evidence>
<organism evidence="1 2">
    <name type="scientific">Aquisphaera giovannonii</name>
    <dbReference type="NCBI Taxonomy" id="406548"/>
    <lineage>
        <taxon>Bacteria</taxon>
        <taxon>Pseudomonadati</taxon>
        <taxon>Planctomycetota</taxon>
        <taxon>Planctomycetia</taxon>
        <taxon>Isosphaerales</taxon>
        <taxon>Isosphaeraceae</taxon>
        <taxon>Aquisphaera</taxon>
    </lineage>
</organism>
<keyword evidence="2" id="KW-1185">Reference proteome</keyword>
<gene>
    <name evidence="1" type="ORF">OJF2_60500</name>
</gene>
<dbReference type="KEGG" id="agv:OJF2_60500"/>
<dbReference type="Proteomes" id="UP000324233">
    <property type="component" value="Chromosome"/>
</dbReference>